<sequence length="311" mass="35553">MTYIMGKNRGDIIKTLKKTGDTILIAKAEIIYALPHKVNGLSKDELMREIKVQPKAYEYYRVGLIKITDIKEVEDEKEGVSQFTGTKENQMTGQSTDSKSSSIVICDECGCANGVHIACGKHVDENGMFIKVKPSERDCVIRKCPSYGECDHQGAYKKDGKWCWEKPPYDPEILEESMAFKAIPYIPLSERDECSHESHFISTKTECKKCKEKERGNKMNYQSKDQDSSGKIFEGKKVKDIKIECYRIEVKALNKQLSVIIDDSKQALDYLIDIIRDSELSKPTGMPRWSDKEKLGKYEKALELYNKHFVC</sequence>
<gene>
    <name evidence="1" type="ORF">LCGC14_1782320</name>
</gene>
<dbReference type="AlphaFoldDB" id="A0A0F9GV51"/>
<proteinExistence type="predicted"/>
<dbReference type="EMBL" id="LAZR01016875">
    <property type="protein sequence ID" value="KKM02644.1"/>
    <property type="molecule type" value="Genomic_DNA"/>
</dbReference>
<accession>A0A0F9GV51</accession>
<protein>
    <submittedName>
        <fullName evidence="1">Uncharacterized protein</fullName>
    </submittedName>
</protein>
<name>A0A0F9GV51_9ZZZZ</name>
<evidence type="ECO:0000313" key="1">
    <source>
        <dbReference type="EMBL" id="KKM02644.1"/>
    </source>
</evidence>
<comment type="caution">
    <text evidence="1">The sequence shown here is derived from an EMBL/GenBank/DDBJ whole genome shotgun (WGS) entry which is preliminary data.</text>
</comment>
<organism evidence="1">
    <name type="scientific">marine sediment metagenome</name>
    <dbReference type="NCBI Taxonomy" id="412755"/>
    <lineage>
        <taxon>unclassified sequences</taxon>
        <taxon>metagenomes</taxon>
        <taxon>ecological metagenomes</taxon>
    </lineage>
</organism>
<reference evidence="1" key="1">
    <citation type="journal article" date="2015" name="Nature">
        <title>Complex archaea that bridge the gap between prokaryotes and eukaryotes.</title>
        <authorList>
            <person name="Spang A."/>
            <person name="Saw J.H."/>
            <person name="Jorgensen S.L."/>
            <person name="Zaremba-Niedzwiedzka K."/>
            <person name="Martijn J."/>
            <person name="Lind A.E."/>
            <person name="van Eijk R."/>
            <person name="Schleper C."/>
            <person name="Guy L."/>
            <person name="Ettema T.J."/>
        </authorList>
    </citation>
    <scope>NUCLEOTIDE SEQUENCE</scope>
</reference>